<dbReference type="InterPro" id="IPR029787">
    <property type="entry name" value="Nucleotide_cyclase"/>
</dbReference>
<evidence type="ECO:0000313" key="5">
    <source>
        <dbReference type="Proteomes" id="UP000023152"/>
    </source>
</evidence>
<keyword evidence="2" id="KW-0067">ATP-binding</keyword>
<accession>X6NSY7</accession>
<protein>
    <submittedName>
        <fullName evidence="4">TPR repeat-containing protein</fullName>
    </submittedName>
</protein>
<dbReference type="GO" id="GO:0005524">
    <property type="term" value="F:ATP binding"/>
    <property type="evidence" value="ECO:0007669"/>
    <property type="project" value="UniProtKB-KW"/>
</dbReference>
<gene>
    <name evidence="4" type="ORF">RFI_08720</name>
</gene>
<keyword evidence="1" id="KW-0547">Nucleotide-binding</keyword>
<dbReference type="Gene3D" id="3.30.70.1230">
    <property type="entry name" value="Nucleotide cyclase"/>
    <property type="match status" value="1"/>
</dbReference>
<evidence type="ECO:0000259" key="3">
    <source>
        <dbReference type="PROSITE" id="PS50125"/>
    </source>
</evidence>
<dbReference type="AlphaFoldDB" id="X6NSY7"/>
<dbReference type="Proteomes" id="UP000023152">
    <property type="component" value="Unassembled WGS sequence"/>
</dbReference>
<comment type="caution">
    <text evidence="4">The sequence shown here is derived from an EMBL/GenBank/DDBJ whole genome shotgun (WGS) entry which is preliminary data.</text>
</comment>
<name>X6NSY7_RETFI</name>
<evidence type="ECO:0000313" key="4">
    <source>
        <dbReference type="EMBL" id="ETO28412.1"/>
    </source>
</evidence>
<keyword evidence="5" id="KW-1185">Reference proteome</keyword>
<dbReference type="GO" id="GO:0009190">
    <property type="term" value="P:cyclic nucleotide biosynthetic process"/>
    <property type="evidence" value="ECO:0007669"/>
    <property type="project" value="InterPro"/>
</dbReference>
<evidence type="ECO:0000256" key="1">
    <source>
        <dbReference type="ARBA" id="ARBA00022741"/>
    </source>
</evidence>
<reference evidence="4 5" key="1">
    <citation type="journal article" date="2013" name="Curr. Biol.">
        <title>The Genome of the Foraminiferan Reticulomyxa filosa.</title>
        <authorList>
            <person name="Glockner G."/>
            <person name="Hulsmann N."/>
            <person name="Schleicher M."/>
            <person name="Noegel A.A."/>
            <person name="Eichinger L."/>
            <person name="Gallinger C."/>
            <person name="Pawlowski J."/>
            <person name="Sierra R."/>
            <person name="Euteneuer U."/>
            <person name="Pillet L."/>
            <person name="Moustafa A."/>
            <person name="Platzer M."/>
            <person name="Groth M."/>
            <person name="Szafranski K."/>
            <person name="Schliwa M."/>
        </authorList>
    </citation>
    <scope>NUCLEOTIDE SEQUENCE [LARGE SCALE GENOMIC DNA]</scope>
</reference>
<feature type="domain" description="Guanylate cyclase" evidence="3">
    <location>
        <begin position="7"/>
        <end position="41"/>
    </location>
</feature>
<dbReference type="InterPro" id="IPR001054">
    <property type="entry name" value="A/G_cyclase"/>
</dbReference>
<evidence type="ECO:0000256" key="2">
    <source>
        <dbReference type="ARBA" id="ARBA00022840"/>
    </source>
</evidence>
<dbReference type="GO" id="GO:0035556">
    <property type="term" value="P:intracellular signal transduction"/>
    <property type="evidence" value="ECO:0007669"/>
    <property type="project" value="InterPro"/>
</dbReference>
<dbReference type="CDD" id="cd07302">
    <property type="entry name" value="CHD"/>
    <property type="match status" value="1"/>
</dbReference>
<dbReference type="PANTHER" id="PTHR16305:SF28">
    <property type="entry name" value="GUANYLATE CYCLASE DOMAIN-CONTAINING PROTEIN"/>
    <property type="match status" value="1"/>
</dbReference>
<dbReference type="PANTHER" id="PTHR16305">
    <property type="entry name" value="TESTICULAR SOLUBLE ADENYLYL CYCLASE"/>
    <property type="match status" value="1"/>
</dbReference>
<dbReference type="EMBL" id="ASPP01006688">
    <property type="protein sequence ID" value="ETO28412.1"/>
    <property type="molecule type" value="Genomic_DNA"/>
</dbReference>
<dbReference type="SUPFAM" id="SSF55073">
    <property type="entry name" value="Nucleotide cyclase"/>
    <property type="match status" value="1"/>
</dbReference>
<proteinExistence type="predicted"/>
<dbReference type="GO" id="GO:0004016">
    <property type="term" value="F:adenylate cyclase activity"/>
    <property type="evidence" value="ECO:0007669"/>
    <property type="project" value="TreeGrafter"/>
</dbReference>
<dbReference type="PROSITE" id="PS50125">
    <property type="entry name" value="GUANYLATE_CYCLASE_2"/>
    <property type="match status" value="1"/>
</dbReference>
<organism evidence="4 5">
    <name type="scientific">Reticulomyxa filosa</name>
    <dbReference type="NCBI Taxonomy" id="46433"/>
    <lineage>
        <taxon>Eukaryota</taxon>
        <taxon>Sar</taxon>
        <taxon>Rhizaria</taxon>
        <taxon>Retaria</taxon>
        <taxon>Foraminifera</taxon>
        <taxon>Monothalamids</taxon>
        <taxon>Reticulomyxidae</taxon>
        <taxon>Reticulomyxa</taxon>
    </lineage>
</organism>
<sequence length="214" mass="23758">MNENEKGITSGVVFLGLVGNAGSRREYTVLGDKVNLAARLMGTAKKQSDVYGDVLCDESIRDSCLSSPYLMFIDRGTVELKGFEQPVPCFNPKQKVAEIKPITELSEDLLESGDSHLVSTLISAVEQMHKQGIGKIVFVEGEAGMGKSSLLIRAAKQTEARAWFLWGKGNFYHETQILLNRMAFPVWKQILKGFQLKFSVGFEQTLNEKSFSTK</sequence>
<dbReference type="GO" id="GO:0005737">
    <property type="term" value="C:cytoplasm"/>
    <property type="evidence" value="ECO:0007669"/>
    <property type="project" value="TreeGrafter"/>
</dbReference>
<dbReference type="OrthoDB" id="194468at2759"/>